<keyword evidence="3" id="KW-0548">Nucleotidyltransferase</keyword>
<dbReference type="PANTHER" id="PTHR33067">
    <property type="entry name" value="RNA-DIRECTED DNA POLYMERASE-RELATED"/>
    <property type="match status" value="1"/>
</dbReference>
<organism evidence="10 11">
    <name type="scientific">Tanacetum coccineum</name>
    <dbReference type="NCBI Taxonomy" id="301880"/>
    <lineage>
        <taxon>Eukaryota</taxon>
        <taxon>Viridiplantae</taxon>
        <taxon>Streptophyta</taxon>
        <taxon>Embryophyta</taxon>
        <taxon>Tracheophyta</taxon>
        <taxon>Spermatophyta</taxon>
        <taxon>Magnoliopsida</taxon>
        <taxon>eudicotyledons</taxon>
        <taxon>Gunneridae</taxon>
        <taxon>Pentapetalae</taxon>
        <taxon>asterids</taxon>
        <taxon>campanulids</taxon>
        <taxon>Asterales</taxon>
        <taxon>Asteraceae</taxon>
        <taxon>Asteroideae</taxon>
        <taxon>Anthemideae</taxon>
        <taxon>Anthemidinae</taxon>
        <taxon>Tanacetum</taxon>
    </lineage>
</organism>
<protein>
    <recommendedName>
        <fullName evidence="1">RNA-directed DNA polymerase</fullName>
        <ecNumber evidence="1">2.7.7.49</ecNumber>
    </recommendedName>
</protein>
<dbReference type="EC" id="2.7.7.49" evidence="1"/>
<dbReference type="PROSITE" id="PS51257">
    <property type="entry name" value="PROKAR_LIPOPROTEIN"/>
    <property type="match status" value="1"/>
</dbReference>
<dbReference type="Gene3D" id="3.30.70.270">
    <property type="match status" value="2"/>
</dbReference>
<evidence type="ECO:0000256" key="3">
    <source>
        <dbReference type="ARBA" id="ARBA00022695"/>
    </source>
</evidence>
<dbReference type="EMBL" id="BQNB010008682">
    <property type="protein sequence ID" value="GJS52815.1"/>
    <property type="molecule type" value="Genomic_DNA"/>
</dbReference>
<keyword evidence="2" id="KW-0808">Transferase</keyword>
<evidence type="ECO:0000256" key="4">
    <source>
        <dbReference type="ARBA" id="ARBA00022722"/>
    </source>
</evidence>
<keyword evidence="5" id="KW-0255">Endonuclease</keyword>
<evidence type="ECO:0000259" key="8">
    <source>
        <dbReference type="Pfam" id="PF17917"/>
    </source>
</evidence>
<accession>A0ABQ4WIV3</accession>
<reference evidence="10" key="2">
    <citation type="submission" date="2022-01" db="EMBL/GenBank/DDBJ databases">
        <authorList>
            <person name="Yamashiro T."/>
            <person name="Shiraishi A."/>
            <person name="Satake H."/>
            <person name="Nakayama K."/>
        </authorList>
    </citation>
    <scope>NUCLEOTIDE SEQUENCE</scope>
</reference>
<name>A0ABQ4WIV3_9ASTR</name>
<reference evidence="10" key="1">
    <citation type="journal article" date="2022" name="Int. J. Mol. Sci.">
        <title>Draft Genome of Tanacetum Coccineum: Genomic Comparison of Closely Related Tanacetum-Family Plants.</title>
        <authorList>
            <person name="Yamashiro T."/>
            <person name="Shiraishi A."/>
            <person name="Nakayama K."/>
            <person name="Satake H."/>
        </authorList>
    </citation>
    <scope>NUCLEOTIDE SEQUENCE</scope>
</reference>
<evidence type="ECO:0000313" key="10">
    <source>
        <dbReference type="EMBL" id="GJS52815.1"/>
    </source>
</evidence>
<evidence type="ECO:0000256" key="7">
    <source>
        <dbReference type="ARBA" id="ARBA00022918"/>
    </source>
</evidence>
<keyword evidence="11" id="KW-1185">Reference proteome</keyword>
<dbReference type="Proteomes" id="UP001151760">
    <property type="component" value="Unassembled WGS sequence"/>
</dbReference>
<comment type="caution">
    <text evidence="10">The sequence shown here is derived from an EMBL/GenBank/DDBJ whole genome shotgun (WGS) entry which is preliminary data.</text>
</comment>
<evidence type="ECO:0000256" key="2">
    <source>
        <dbReference type="ARBA" id="ARBA00022679"/>
    </source>
</evidence>
<keyword evidence="4" id="KW-0540">Nuclease</keyword>
<evidence type="ECO:0000256" key="6">
    <source>
        <dbReference type="ARBA" id="ARBA00022801"/>
    </source>
</evidence>
<dbReference type="Gene3D" id="1.10.340.70">
    <property type="match status" value="1"/>
</dbReference>
<dbReference type="InterPro" id="IPR041588">
    <property type="entry name" value="Integrase_H2C2"/>
</dbReference>
<dbReference type="InterPro" id="IPR021109">
    <property type="entry name" value="Peptidase_aspartic_dom_sf"/>
</dbReference>
<dbReference type="Gene3D" id="2.40.70.10">
    <property type="entry name" value="Acid Proteases"/>
    <property type="match status" value="1"/>
</dbReference>
<proteinExistence type="predicted"/>
<dbReference type="Pfam" id="PF17921">
    <property type="entry name" value="Integrase_H2C2"/>
    <property type="match status" value="1"/>
</dbReference>
<evidence type="ECO:0000313" key="11">
    <source>
        <dbReference type="Proteomes" id="UP001151760"/>
    </source>
</evidence>
<feature type="domain" description="Reverse transcriptase RNase H-like" evidence="8">
    <location>
        <begin position="507"/>
        <end position="593"/>
    </location>
</feature>
<evidence type="ECO:0000259" key="9">
    <source>
        <dbReference type="Pfam" id="PF17921"/>
    </source>
</evidence>
<dbReference type="InterPro" id="IPR041373">
    <property type="entry name" value="RT_RNaseH"/>
</dbReference>
<dbReference type="PANTHER" id="PTHR33067:SF35">
    <property type="entry name" value="ASPARTIC PEPTIDASE DDI1-TYPE DOMAIN-CONTAINING PROTEIN"/>
    <property type="match status" value="1"/>
</dbReference>
<dbReference type="CDD" id="cd09274">
    <property type="entry name" value="RNase_HI_RT_Ty3"/>
    <property type="match status" value="1"/>
</dbReference>
<keyword evidence="6" id="KW-0378">Hydrolase</keyword>
<sequence>MLTKFMNANTASTSGSCSLPSNIVANLKGDLKAITTRSGVSYDGPQIPPPISSLPKEMEQEPEVTKDMVQPSTKNIQPPVVQTQIDEPVVAPKTIPCPSRINKEKLREKDDLLALKFIEIFRKLHFELSFTYALLHMPKFAPMFRKLLNNKDKILDLTKTPVNENCSAVILKKFPEKLGDPGRFIIPCDFLEMEVCLALADLSASINLIPFSKWEKLSLPDLTKTRMILELFDQSISTPTGIAKDVFVKVGTFFFLADFVVIDYVADPRVPLILGRPFLRTARALIDVHGEQMTLRHDDQPVTFKVGDTETFSYNTIESVNRIDVIDVAYEEFTQEVLGFLNISESGNPTLTLEPILSTTPPSLTPFRGGEFMLEEIEGHLADNSFLLGIDDADWRETFSSLRSTFQRCMMAIFHDMIEETMKVFMDDFSVFGDSFSSCFSHLDKMLKRAKVDVIAKLPHPTTVKGVRSFLGHAGFYCGFIQDFLKIARPMTHLLEKETSFFFSKECAVLGQRKTKHFQPIHYASKTMTDAQAHYTTTEKELLAVVNAFEKFWPYLVLSKSIVYMDQSALKYLLAKQDAKPRLLRWILLLQEFDVTIRDKKGAENLAADHLSRLENPHQDVLENKEITKTFPLETLGMVTFHGNASTPWFVDFANYHAGNFVVKGMSSQKKKKFFKDVKHYFWDDPYLFKIYTDQVIRRCVFGQEAHDILMACHDGPAGGHHGANYTAKKVFDARFYWLTIYRDAHDLVTRCDTCQR</sequence>
<dbReference type="CDD" id="cd00303">
    <property type="entry name" value="retropepsin_like"/>
    <property type="match status" value="1"/>
</dbReference>
<keyword evidence="7 10" id="KW-0695">RNA-directed DNA polymerase</keyword>
<dbReference type="InterPro" id="IPR043128">
    <property type="entry name" value="Rev_trsase/Diguanyl_cyclase"/>
</dbReference>
<evidence type="ECO:0000256" key="5">
    <source>
        <dbReference type="ARBA" id="ARBA00022759"/>
    </source>
</evidence>
<dbReference type="Pfam" id="PF17917">
    <property type="entry name" value="RT_RNaseH"/>
    <property type="match status" value="1"/>
</dbReference>
<evidence type="ECO:0000256" key="1">
    <source>
        <dbReference type="ARBA" id="ARBA00012493"/>
    </source>
</evidence>
<dbReference type="SUPFAM" id="SSF56672">
    <property type="entry name" value="DNA/RNA polymerases"/>
    <property type="match status" value="1"/>
</dbReference>
<dbReference type="InterPro" id="IPR043502">
    <property type="entry name" value="DNA/RNA_pol_sf"/>
</dbReference>
<gene>
    <name evidence="10" type="ORF">Tco_0626177</name>
</gene>
<feature type="domain" description="Integrase zinc-binding" evidence="9">
    <location>
        <begin position="705"/>
        <end position="757"/>
    </location>
</feature>
<dbReference type="GO" id="GO:0003964">
    <property type="term" value="F:RNA-directed DNA polymerase activity"/>
    <property type="evidence" value="ECO:0007669"/>
    <property type="project" value="UniProtKB-KW"/>
</dbReference>